<keyword evidence="4 7" id="KW-0812">Transmembrane</keyword>
<evidence type="ECO:0000256" key="6">
    <source>
        <dbReference type="ARBA" id="ARBA00023136"/>
    </source>
</evidence>
<dbReference type="STRING" id="767519.SAMN05216559_2728"/>
<keyword evidence="3" id="KW-1003">Cell membrane</keyword>
<dbReference type="PANTHER" id="PTHR34702:SF1">
    <property type="entry name" value="NA(+)_H(+) ANTIPORTER SUBUNIT F"/>
    <property type="match status" value="1"/>
</dbReference>
<evidence type="ECO:0000256" key="4">
    <source>
        <dbReference type="ARBA" id="ARBA00022692"/>
    </source>
</evidence>
<proteinExistence type="predicted"/>
<accession>A0A1I6LHS9</accession>
<keyword evidence="2" id="KW-0813">Transport</keyword>
<dbReference type="PANTHER" id="PTHR34702">
    <property type="entry name" value="NA(+)/H(+) ANTIPORTER SUBUNIT F1"/>
    <property type="match status" value="1"/>
</dbReference>
<feature type="transmembrane region" description="Helical" evidence="7">
    <location>
        <begin position="6"/>
        <end position="24"/>
    </location>
</feature>
<dbReference type="NCBIfam" id="NF009244">
    <property type="entry name" value="PRK12599.1-3"/>
    <property type="match status" value="1"/>
</dbReference>
<reference evidence="8 9" key="1">
    <citation type="submission" date="2016-10" db="EMBL/GenBank/DDBJ databases">
        <authorList>
            <person name="de Groot N.N."/>
        </authorList>
    </citation>
    <scope>NUCLEOTIDE SEQUENCE [LARGE SCALE GENOMIC DNA]</scope>
    <source>
        <strain evidence="8 9">CGMCC 1.10457</strain>
    </source>
</reference>
<dbReference type="InterPro" id="IPR007208">
    <property type="entry name" value="MrpF/PhaF-like"/>
</dbReference>
<evidence type="ECO:0000256" key="5">
    <source>
        <dbReference type="ARBA" id="ARBA00022989"/>
    </source>
</evidence>
<dbReference type="Pfam" id="PF04066">
    <property type="entry name" value="MrpF_PhaF"/>
    <property type="match status" value="1"/>
</dbReference>
<keyword evidence="6 7" id="KW-0472">Membrane</keyword>
<protein>
    <submittedName>
        <fullName evidence="8">Multisubunit sodium/proton antiporter, MrpF subunit</fullName>
    </submittedName>
</protein>
<feature type="transmembrane region" description="Helical" evidence="7">
    <location>
        <begin position="36"/>
        <end position="57"/>
    </location>
</feature>
<evidence type="ECO:0000256" key="2">
    <source>
        <dbReference type="ARBA" id="ARBA00022448"/>
    </source>
</evidence>
<dbReference type="OrthoDB" id="84883at2157"/>
<name>A0A1I6LHS9_9EURY</name>
<feature type="transmembrane region" description="Helical" evidence="7">
    <location>
        <begin position="63"/>
        <end position="85"/>
    </location>
</feature>
<gene>
    <name evidence="8" type="ORF">SAMN05216559_2728</name>
</gene>
<sequence length="91" mass="9441">MVDVEAALLLGAGAFVAFAIVGLYRILQGPTMHDRVVAVNVVGTNTVIAIALVAGAYDAPVFLDIALVYALLNFLLSIAISKFSVEHGGVL</sequence>
<evidence type="ECO:0000313" key="8">
    <source>
        <dbReference type="EMBL" id="SFS03045.1"/>
    </source>
</evidence>
<dbReference type="RefSeq" id="WP_089817041.1">
    <property type="nucleotide sequence ID" value="NZ_FOZK01000002.1"/>
</dbReference>
<evidence type="ECO:0000256" key="7">
    <source>
        <dbReference type="SAM" id="Phobius"/>
    </source>
</evidence>
<comment type="subcellular location">
    <subcellularLocation>
        <location evidence="1">Cell membrane</location>
        <topology evidence="1">Multi-pass membrane protein</topology>
    </subcellularLocation>
</comment>
<organism evidence="8 9">
    <name type="scientific">Halomicrobium zhouii</name>
    <dbReference type="NCBI Taxonomy" id="767519"/>
    <lineage>
        <taxon>Archaea</taxon>
        <taxon>Methanobacteriati</taxon>
        <taxon>Methanobacteriota</taxon>
        <taxon>Stenosarchaea group</taxon>
        <taxon>Halobacteria</taxon>
        <taxon>Halobacteriales</taxon>
        <taxon>Haloarculaceae</taxon>
        <taxon>Halomicrobium</taxon>
    </lineage>
</organism>
<keyword evidence="5 7" id="KW-1133">Transmembrane helix</keyword>
<dbReference type="AlphaFoldDB" id="A0A1I6LHS9"/>
<evidence type="ECO:0000313" key="9">
    <source>
        <dbReference type="Proteomes" id="UP000199062"/>
    </source>
</evidence>
<dbReference type="EMBL" id="FOZK01000002">
    <property type="protein sequence ID" value="SFS03045.1"/>
    <property type="molecule type" value="Genomic_DNA"/>
</dbReference>
<dbReference type="GO" id="GO:0015385">
    <property type="term" value="F:sodium:proton antiporter activity"/>
    <property type="evidence" value="ECO:0007669"/>
    <property type="project" value="TreeGrafter"/>
</dbReference>
<keyword evidence="9" id="KW-1185">Reference proteome</keyword>
<evidence type="ECO:0000256" key="1">
    <source>
        <dbReference type="ARBA" id="ARBA00004651"/>
    </source>
</evidence>
<dbReference type="GO" id="GO:0005886">
    <property type="term" value="C:plasma membrane"/>
    <property type="evidence" value="ECO:0007669"/>
    <property type="project" value="UniProtKB-SubCell"/>
</dbReference>
<dbReference type="Proteomes" id="UP000199062">
    <property type="component" value="Unassembled WGS sequence"/>
</dbReference>
<evidence type="ECO:0000256" key="3">
    <source>
        <dbReference type="ARBA" id="ARBA00022475"/>
    </source>
</evidence>